<dbReference type="AlphaFoldDB" id="A0A371G797"/>
<keyword evidence="5" id="KW-0804">Transcription</keyword>
<dbReference type="Pfam" id="PF00249">
    <property type="entry name" value="Myb_DNA-binding"/>
    <property type="match status" value="2"/>
</dbReference>
<feature type="non-terminal residue" evidence="9">
    <location>
        <position position="1"/>
    </location>
</feature>
<feature type="domain" description="Myb-like" evidence="7">
    <location>
        <begin position="108"/>
        <end position="161"/>
    </location>
</feature>
<evidence type="ECO:0000259" key="8">
    <source>
        <dbReference type="PROSITE" id="PS51294"/>
    </source>
</evidence>
<comment type="caution">
    <text evidence="9">The sequence shown here is derived from an EMBL/GenBank/DDBJ whole genome shotgun (WGS) entry which is preliminary data.</text>
</comment>
<evidence type="ECO:0000313" key="10">
    <source>
        <dbReference type="Proteomes" id="UP000257109"/>
    </source>
</evidence>
<keyword evidence="3" id="KW-0805">Transcription regulation</keyword>
<evidence type="ECO:0000256" key="5">
    <source>
        <dbReference type="ARBA" id="ARBA00023163"/>
    </source>
</evidence>
<keyword evidence="2" id="KW-0677">Repeat</keyword>
<dbReference type="SMART" id="SM00717">
    <property type="entry name" value="SANT"/>
    <property type="match status" value="2"/>
</dbReference>
<dbReference type="STRING" id="157652.A0A371G797"/>
<dbReference type="InterPro" id="IPR017930">
    <property type="entry name" value="Myb_dom"/>
</dbReference>
<feature type="domain" description="HTH myb-type" evidence="8">
    <location>
        <begin position="108"/>
        <end position="161"/>
    </location>
</feature>
<dbReference type="InterPro" id="IPR001005">
    <property type="entry name" value="SANT/Myb"/>
</dbReference>
<reference evidence="9" key="1">
    <citation type="submission" date="2018-05" db="EMBL/GenBank/DDBJ databases">
        <title>Draft genome of Mucuna pruriens seed.</title>
        <authorList>
            <person name="Nnadi N.E."/>
            <person name="Vos R."/>
            <person name="Hasami M.H."/>
            <person name="Devisetty U.K."/>
            <person name="Aguiy J.C."/>
        </authorList>
    </citation>
    <scope>NUCLEOTIDE SEQUENCE [LARGE SCALE GENOMIC DNA]</scope>
    <source>
        <strain evidence="9">JCA_2017</strain>
    </source>
</reference>
<dbReference type="Proteomes" id="UP000257109">
    <property type="component" value="Unassembled WGS sequence"/>
</dbReference>
<dbReference type="Gene3D" id="1.10.10.60">
    <property type="entry name" value="Homeodomain-like"/>
    <property type="match status" value="2"/>
</dbReference>
<evidence type="ECO:0000259" key="7">
    <source>
        <dbReference type="PROSITE" id="PS50090"/>
    </source>
</evidence>
<protein>
    <submittedName>
        <fullName evidence="9">Transcription factor MYB36</fullName>
    </submittedName>
</protein>
<sequence>MKRLMVYELHEGSFLGVGLYSYVSEARRGSPSCCVVFLSVLQTLDASSLDEEEENERALARNGSLIYKAQALPTKTSFRLESESLDPQKQIEIAERDREMGRAPCCDKASVKKGPWSPEEDKKLKEYIEKHGTGGNWIALPQKAGLKRCGKSCRLRWLNYLRPNIKHGDFSDEEDRIICSLFVNIGSRWSIIAAQLPGRTDNDIKNYWNTKLKKKLMGLLPLSHHRKQPSFQSSSLQNPPPSPSSHQLYGEYCTYTPMTPSSFTGMQPLSLPSSNYATTSSTTTTSVSHPFYQSQDSMASMQCYYPMRDSMVMFGSEGSCSSSDGSCTHGREIKQEETGFHSYNDNLMLSYNNISQTLTPLDYDMEDIKQLISSSFNNVDENKTEEEKAMYYYY</sequence>
<dbReference type="PROSITE" id="PS50090">
    <property type="entry name" value="MYB_LIKE"/>
    <property type="match status" value="2"/>
</dbReference>
<dbReference type="SUPFAM" id="SSF46689">
    <property type="entry name" value="Homeodomain-like"/>
    <property type="match status" value="1"/>
</dbReference>
<feature type="domain" description="Myb-like" evidence="7">
    <location>
        <begin position="162"/>
        <end position="212"/>
    </location>
</feature>
<accession>A0A371G797</accession>
<organism evidence="9 10">
    <name type="scientific">Mucuna pruriens</name>
    <name type="common">Velvet bean</name>
    <name type="synonym">Dolichos pruriens</name>
    <dbReference type="NCBI Taxonomy" id="157652"/>
    <lineage>
        <taxon>Eukaryota</taxon>
        <taxon>Viridiplantae</taxon>
        <taxon>Streptophyta</taxon>
        <taxon>Embryophyta</taxon>
        <taxon>Tracheophyta</taxon>
        <taxon>Spermatophyta</taxon>
        <taxon>Magnoliopsida</taxon>
        <taxon>eudicotyledons</taxon>
        <taxon>Gunneridae</taxon>
        <taxon>Pentapetalae</taxon>
        <taxon>rosids</taxon>
        <taxon>fabids</taxon>
        <taxon>Fabales</taxon>
        <taxon>Fabaceae</taxon>
        <taxon>Papilionoideae</taxon>
        <taxon>50 kb inversion clade</taxon>
        <taxon>NPAAA clade</taxon>
        <taxon>indigoferoid/millettioid clade</taxon>
        <taxon>Phaseoleae</taxon>
        <taxon>Mucuna</taxon>
    </lineage>
</organism>
<gene>
    <name evidence="9" type="primary">MYB36</name>
    <name evidence="9" type="ORF">CR513_32264</name>
</gene>
<keyword evidence="4" id="KW-0238">DNA-binding</keyword>
<dbReference type="PROSITE" id="PS51294">
    <property type="entry name" value="HTH_MYB"/>
    <property type="match status" value="2"/>
</dbReference>
<proteinExistence type="predicted"/>
<dbReference type="GO" id="GO:0005634">
    <property type="term" value="C:nucleus"/>
    <property type="evidence" value="ECO:0007669"/>
    <property type="project" value="UniProtKB-SubCell"/>
</dbReference>
<dbReference type="PANTHER" id="PTHR48000:SF67">
    <property type="entry name" value="MYB-LIKE DNA-BINDING DOMAIN CONTAINING PROTEIN, EXPRESSED"/>
    <property type="match status" value="1"/>
</dbReference>
<dbReference type="OrthoDB" id="2143914at2759"/>
<feature type="domain" description="HTH myb-type" evidence="8">
    <location>
        <begin position="162"/>
        <end position="216"/>
    </location>
</feature>
<evidence type="ECO:0000256" key="6">
    <source>
        <dbReference type="ARBA" id="ARBA00023242"/>
    </source>
</evidence>
<evidence type="ECO:0000313" key="9">
    <source>
        <dbReference type="EMBL" id="RDX86405.1"/>
    </source>
</evidence>
<evidence type="ECO:0000256" key="3">
    <source>
        <dbReference type="ARBA" id="ARBA00023015"/>
    </source>
</evidence>
<evidence type="ECO:0000256" key="1">
    <source>
        <dbReference type="ARBA" id="ARBA00004123"/>
    </source>
</evidence>
<dbReference type="InterPro" id="IPR009057">
    <property type="entry name" value="Homeodomain-like_sf"/>
</dbReference>
<dbReference type="CDD" id="cd00167">
    <property type="entry name" value="SANT"/>
    <property type="match status" value="1"/>
</dbReference>
<evidence type="ECO:0000256" key="4">
    <source>
        <dbReference type="ARBA" id="ARBA00023125"/>
    </source>
</evidence>
<dbReference type="PANTHER" id="PTHR48000">
    <property type="entry name" value="OS09G0431300 PROTEIN"/>
    <property type="match status" value="1"/>
</dbReference>
<dbReference type="FunFam" id="1.10.10.60:FF:000222">
    <property type="entry name" value="Transcription factor MYB36"/>
    <property type="match status" value="1"/>
</dbReference>
<keyword evidence="6" id="KW-0539">Nucleus</keyword>
<dbReference type="FunFam" id="1.10.10.60:FF:000015">
    <property type="entry name" value="Transcription factor RAX3"/>
    <property type="match status" value="1"/>
</dbReference>
<evidence type="ECO:0000256" key="2">
    <source>
        <dbReference type="ARBA" id="ARBA00022737"/>
    </source>
</evidence>
<keyword evidence="10" id="KW-1185">Reference proteome</keyword>
<dbReference type="EMBL" id="QJKJ01006526">
    <property type="protein sequence ID" value="RDX86405.1"/>
    <property type="molecule type" value="Genomic_DNA"/>
</dbReference>
<comment type="subcellular location">
    <subcellularLocation>
        <location evidence="1">Nucleus</location>
    </subcellularLocation>
</comment>
<name>A0A371G797_MUCPR</name>
<dbReference type="GO" id="GO:0003677">
    <property type="term" value="F:DNA binding"/>
    <property type="evidence" value="ECO:0007669"/>
    <property type="project" value="UniProtKB-KW"/>
</dbReference>